<dbReference type="AlphaFoldDB" id="A0A4U0ZDL2"/>
<sequence>MQPFHRNSCNKKRSRRVRLPTVTWKRLKNKQSRNPALTCRTSFNFILLDEDHDWAKFARMVAHKIALPSPRSQSFSVSLSSYVVSALDDILHVAESPLLFTASSISLRELKSSNRLPLAN</sequence>
<comment type="caution">
    <text evidence="1">The sequence shown here is derived from an EMBL/GenBank/DDBJ whole genome shotgun (WGS) entry which is preliminary data.</text>
</comment>
<organism evidence="1 2">
    <name type="scientific">Alteromonas portus</name>
    <dbReference type="NCBI Taxonomy" id="2565549"/>
    <lineage>
        <taxon>Bacteria</taxon>
        <taxon>Pseudomonadati</taxon>
        <taxon>Pseudomonadota</taxon>
        <taxon>Gammaproteobacteria</taxon>
        <taxon>Alteromonadales</taxon>
        <taxon>Alteromonadaceae</taxon>
        <taxon>Alteromonas/Salinimonas group</taxon>
        <taxon>Alteromonas</taxon>
    </lineage>
</organism>
<proteinExistence type="predicted"/>
<protein>
    <submittedName>
        <fullName evidence="1">Uncharacterized protein</fullName>
    </submittedName>
</protein>
<dbReference type="Proteomes" id="UP000305471">
    <property type="component" value="Unassembled WGS sequence"/>
</dbReference>
<keyword evidence="2" id="KW-1185">Reference proteome</keyword>
<evidence type="ECO:0000313" key="2">
    <source>
        <dbReference type="Proteomes" id="UP000305471"/>
    </source>
</evidence>
<accession>A0A4U0ZDL2</accession>
<gene>
    <name evidence="1" type="ORF">E5672_00140</name>
</gene>
<evidence type="ECO:0000313" key="1">
    <source>
        <dbReference type="EMBL" id="TKB04540.1"/>
    </source>
</evidence>
<name>A0A4U0ZDL2_9ALTE</name>
<reference evidence="1 2" key="1">
    <citation type="submission" date="2019-04" db="EMBL/GenBank/DDBJ databases">
        <title>Alteromonas portus sp. nov., an alginate lyase-excreting marine bacterium.</title>
        <authorList>
            <person name="Huang H."/>
            <person name="Mo K."/>
            <person name="Bao S."/>
        </authorList>
    </citation>
    <scope>NUCLEOTIDE SEQUENCE [LARGE SCALE GENOMIC DNA]</scope>
    <source>
        <strain evidence="1 2">HB161718</strain>
    </source>
</reference>
<dbReference type="EMBL" id="SWCO01000001">
    <property type="protein sequence ID" value="TKB04540.1"/>
    <property type="molecule type" value="Genomic_DNA"/>
</dbReference>